<feature type="region of interest" description="Disordered" evidence="1">
    <location>
        <begin position="107"/>
        <end position="137"/>
    </location>
</feature>
<gene>
    <name evidence="2" type="ORF">LCGC14_2377500</name>
</gene>
<protein>
    <submittedName>
        <fullName evidence="2">Uncharacterized protein</fullName>
    </submittedName>
</protein>
<feature type="non-terminal residue" evidence="2">
    <location>
        <position position="1"/>
    </location>
</feature>
<comment type="caution">
    <text evidence="2">The sequence shown here is derived from an EMBL/GenBank/DDBJ whole genome shotgun (WGS) entry which is preliminary data.</text>
</comment>
<evidence type="ECO:0000256" key="1">
    <source>
        <dbReference type="SAM" id="MobiDB-lite"/>
    </source>
</evidence>
<accession>A0A0F9C205</accession>
<name>A0A0F9C205_9ZZZZ</name>
<evidence type="ECO:0000313" key="2">
    <source>
        <dbReference type="EMBL" id="KKL28205.1"/>
    </source>
</evidence>
<proteinExistence type="predicted"/>
<organism evidence="2">
    <name type="scientific">marine sediment metagenome</name>
    <dbReference type="NCBI Taxonomy" id="412755"/>
    <lineage>
        <taxon>unclassified sequences</taxon>
        <taxon>metagenomes</taxon>
        <taxon>ecological metagenomes</taxon>
    </lineage>
</organism>
<dbReference type="AlphaFoldDB" id="A0A0F9C205"/>
<reference evidence="2" key="1">
    <citation type="journal article" date="2015" name="Nature">
        <title>Complex archaea that bridge the gap between prokaryotes and eukaryotes.</title>
        <authorList>
            <person name="Spang A."/>
            <person name="Saw J.H."/>
            <person name="Jorgensen S.L."/>
            <person name="Zaremba-Niedzwiedzka K."/>
            <person name="Martijn J."/>
            <person name="Lind A.E."/>
            <person name="van Eijk R."/>
            <person name="Schleper C."/>
            <person name="Guy L."/>
            <person name="Ettema T.J."/>
        </authorList>
    </citation>
    <scope>NUCLEOTIDE SEQUENCE</scope>
</reference>
<sequence>IVWVSVYDIETGDRDWSKNWQSSMTWDGDIITGSGFEDGVDPGGITLSSPANSGNQFSGVGIVRITVNEQQNGKRYTFTSVVATYQGLQATTHTGVVDDVISGEEISKETESAGASSGSSFPGMNFNREAITITTSP</sequence>
<dbReference type="EMBL" id="LAZR01035181">
    <property type="protein sequence ID" value="KKL28205.1"/>
    <property type="molecule type" value="Genomic_DNA"/>
</dbReference>